<reference evidence="1" key="1">
    <citation type="submission" date="2021-07" db="EMBL/GenBank/DDBJ databases">
        <title>Complete genome sequence of Crassaminicella sp. 143-21, isolated from a deep-sea hydrothermal vent.</title>
        <authorList>
            <person name="Li X."/>
        </authorList>
    </citation>
    <scope>NUCLEOTIDE SEQUENCE</scope>
    <source>
        <strain evidence="1">143-21</strain>
    </source>
</reference>
<name>A0ABX8RDH6_9CLOT</name>
<accession>A0ABX8RDH6</accession>
<evidence type="ECO:0000313" key="2">
    <source>
        <dbReference type="Proteomes" id="UP000886818"/>
    </source>
</evidence>
<evidence type="ECO:0000313" key="1">
    <source>
        <dbReference type="EMBL" id="QXM07124.1"/>
    </source>
</evidence>
<dbReference type="Pfam" id="PF08973">
    <property type="entry name" value="TM1506"/>
    <property type="match status" value="1"/>
</dbReference>
<protein>
    <submittedName>
        <fullName evidence="1">DUF1893 domain-containing protein</fullName>
    </submittedName>
</protein>
<dbReference type="InterPro" id="IPR015067">
    <property type="entry name" value="DUF1893_TM1506-like"/>
</dbReference>
<proteinExistence type="predicted"/>
<organism evidence="1 2">
    <name type="scientific">Crassaminicella indica</name>
    <dbReference type="NCBI Taxonomy" id="2855394"/>
    <lineage>
        <taxon>Bacteria</taxon>
        <taxon>Bacillati</taxon>
        <taxon>Bacillota</taxon>
        <taxon>Clostridia</taxon>
        <taxon>Eubacteriales</taxon>
        <taxon>Clostridiaceae</taxon>
        <taxon>Crassaminicella</taxon>
    </lineage>
</organism>
<dbReference type="RefSeq" id="WP_218283810.1">
    <property type="nucleotide sequence ID" value="NZ_CP078093.1"/>
</dbReference>
<gene>
    <name evidence="1" type="ORF">KVH43_05310</name>
</gene>
<sequence>MKELDFAKDVLEKEAYTLVIVKEGKVIFSSKDKGIKPMYTAVYSIKEKLEGASVADRIIGRAAAILCKYAKIKALYTKVISDSAVSVLKNSDILFRYEEKSLYIKNRDQTGICPVEQLSQDIDNPIILIDRIKSFLEDRKKENI</sequence>
<dbReference type="Proteomes" id="UP000886818">
    <property type="component" value="Chromosome"/>
</dbReference>
<dbReference type="EMBL" id="CP078093">
    <property type="protein sequence ID" value="QXM07124.1"/>
    <property type="molecule type" value="Genomic_DNA"/>
</dbReference>
<keyword evidence="2" id="KW-1185">Reference proteome</keyword>